<keyword evidence="2" id="KW-1185">Reference proteome</keyword>
<evidence type="ECO:0000313" key="2">
    <source>
        <dbReference type="Proteomes" id="UP000256845"/>
    </source>
</evidence>
<dbReference type="Pfam" id="PF13279">
    <property type="entry name" value="4HBT_2"/>
    <property type="match status" value="1"/>
</dbReference>
<dbReference type="AlphaFoldDB" id="A0A3D9H5B8"/>
<sequence length="207" mass="24175">MPSDDWDFVQDESYRRVSLGSIWGLNMYPFIRLIKVLAKGWLGKRLEPDQTSVLHFRVWPNDLDTNIHMNNGRYLTMMDLGRFDLTIRMGLGKLVFRNKWMPVLSSSNIRYRRSLLPFAKYELHSRLLGWDDKWFYMEQKFIHKGDVYAIALAKGAFKLGRHTVPIREITEGLGVGFDLLALPDYIDHWNALENGVRHDMKSAIAAE</sequence>
<accession>A0A3D9H5B8</accession>
<name>A0A3D9H5B8_9PROT</name>
<gene>
    <name evidence="1" type="ORF">DFP90_11432</name>
</gene>
<dbReference type="EMBL" id="QRDW01000014">
    <property type="protein sequence ID" value="RED44670.1"/>
    <property type="molecule type" value="Genomic_DNA"/>
</dbReference>
<dbReference type="SUPFAM" id="SSF54637">
    <property type="entry name" value="Thioesterase/thiol ester dehydrase-isomerase"/>
    <property type="match status" value="1"/>
</dbReference>
<dbReference type="RefSeq" id="WP_218044765.1">
    <property type="nucleotide sequence ID" value="NZ_QRDW01000014.1"/>
</dbReference>
<dbReference type="CDD" id="cd00586">
    <property type="entry name" value="4HBT"/>
    <property type="match status" value="1"/>
</dbReference>
<comment type="caution">
    <text evidence="1">The sequence shown here is derived from an EMBL/GenBank/DDBJ whole genome shotgun (WGS) entry which is preliminary data.</text>
</comment>
<organism evidence="1 2">
    <name type="scientific">Aestuariispira insulae</name>
    <dbReference type="NCBI Taxonomy" id="1461337"/>
    <lineage>
        <taxon>Bacteria</taxon>
        <taxon>Pseudomonadati</taxon>
        <taxon>Pseudomonadota</taxon>
        <taxon>Alphaproteobacteria</taxon>
        <taxon>Rhodospirillales</taxon>
        <taxon>Kiloniellaceae</taxon>
        <taxon>Aestuariispira</taxon>
    </lineage>
</organism>
<dbReference type="InterPro" id="IPR051490">
    <property type="entry name" value="THEM6_lcsJ_thioesterase"/>
</dbReference>
<dbReference type="PANTHER" id="PTHR12475:SF4">
    <property type="entry name" value="PROTEIN THEM6"/>
    <property type="match status" value="1"/>
</dbReference>
<protein>
    <submittedName>
        <fullName evidence="1">Acyl-CoA thioesterase FadM</fullName>
    </submittedName>
</protein>
<reference evidence="1 2" key="1">
    <citation type="submission" date="2018-07" db="EMBL/GenBank/DDBJ databases">
        <title>Genomic Encyclopedia of Type Strains, Phase III (KMG-III): the genomes of soil and plant-associated and newly described type strains.</title>
        <authorList>
            <person name="Whitman W."/>
        </authorList>
    </citation>
    <scope>NUCLEOTIDE SEQUENCE [LARGE SCALE GENOMIC DNA]</scope>
    <source>
        <strain evidence="1 2">CECT 8488</strain>
    </source>
</reference>
<dbReference type="InterPro" id="IPR029069">
    <property type="entry name" value="HotDog_dom_sf"/>
</dbReference>
<dbReference type="Gene3D" id="3.10.129.10">
    <property type="entry name" value="Hotdog Thioesterase"/>
    <property type="match status" value="1"/>
</dbReference>
<dbReference type="PANTHER" id="PTHR12475">
    <property type="match status" value="1"/>
</dbReference>
<dbReference type="Proteomes" id="UP000256845">
    <property type="component" value="Unassembled WGS sequence"/>
</dbReference>
<evidence type="ECO:0000313" key="1">
    <source>
        <dbReference type="EMBL" id="RED44670.1"/>
    </source>
</evidence>
<proteinExistence type="predicted"/>